<reference evidence="2 3" key="1">
    <citation type="submission" date="2009-10" db="EMBL/GenBank/DDBJ databases">
        <title>Complete sequence of chromosome of Ammonifex degensii KC4.</title>
        <authorList>
            <consortium name="US DOE Joint Genome Institute"/>
            <person name="Kerfeld C."/>
            <person name="Goodner B."/>
            <person name="Huber H."/>
            <person name="Stetter K."/>
            <person name="Lucas S."/>
            <person name="Copeland A."/>
            <person name="Lapidus A."/>
            <person name="Glavina del Rio T."/>
            <person name="Dalin E."/>
            <person name="Tice H."/>
            <person name="Bruce D."/>
            <person name="Goodwin L."/>
            <person name="Pitluck S."/>
            <person name="Saunders E."/>
            <person name="Brettin T."/>
            <person name="Detter J.C."/>
            <person name="Han C."/>
            <person name="Larimer F."/>
            <person name="Land M."/>
            <person name="Hauser L."/>
            <person name="Kyrpides N."/>
            <person name="Ovchinnikova G."/>
            <person name="Richardson P."/>
        </authorList>
    </citation>
    <scope>NUCLEOTIDE SEQUENCE [LARGE SCALE GENOMIC DNA]</scope>
    <source>
        <strain evidence="3">DSM 10501 / KC4</strain>
    </source>
</reference>
<protein>
    <submittedName>
        <fullName evidence="2">Uncharacterized protein</fullName>
    </submittedName>
</protein>
<dbReference type="KEGG" id="adg:Adeg_0741"/>
<keyword evidence="1" id="KW-1133">Transmembrane helix</keyword>
<feature type="transmembrane region" description="Helical" evidence="1">
    <location>
        <begin position="77"/>
        <end position="100"/>
    </location>
</feature>
<name>C9RCB0_AMMDK</name>
<gene>
    <name evidence="2" type="ordered locus">Adeg_0741</name>
</gene>
<keyword evidence="1" id="KW-0812">Transmembrane</keyword>
<evidence type="ECO:0000313" key="3">
    <source>
        <dbReference type="Proteomes" id="UP000002620"/>
    </source>
</evidence>
<dbReference type="STRING" id="429009.Adeg_0741"/>
<dbReference type="Proteomes" id="UP000002620">
    <property type="component" value="Chromosome"/>
</dbReference>
<dbReference type="RefSeq" id="WP_015738765.1">
    <property type="nucleotide sequence ID" value="NC_013385.1"/>
</dbReference>
<organism evidence="2 3">
    <name type="scientific">Ammonifex degensii (strain DSM 10501 / KC4)</name>
    <dbReference type="NCBI Taxonomy" id="429009"/>
    <lineage>
        <taxon>Bacteria</taxon>
        <taxon>Bacillati</taxon>
        <taxon>Bacillota</taxon>
        <taxon>Clostridia</taxon>
        <taxon>Thermoanaerobacterales</taxon>
        <taxon>Thermoanaerobacteraceae</taxon>
        <taxon>Ammonifex</taxon>
    </lineage>
</organism>
<dbReference type="HOGENOM" id="CLU_1923147_0_0_9"/>
<keyword evidence="3" id="KW-1185">Reference proteome</keyword>
<evidence type="ECO:0000313" key="2">
    <source>
        <dbReference type="EMBL" id="ACX51887.1"/>
    </source>
</evidence>
<dbReference type="OrthoDB" id="1727955at2"/>
<keyword evidence="1" id="KW-0472">Membrane</keyword>
<sequence length="131" mass="15362">MAKEVIVFEKVECPRSVRKALLVRYLRQKLAELKRGRPCLYLDRFDADLPLDLLLWCGYVLFSLAALYLGWPLHRVLALGGWLLLSNAAAVALHFLYLVWKDLVRERRNEFVKLSPREAMRGVVDFERWCD</sequence>
<accession>C9RCB0</accession>
<proteinExistence type="predicted"/>
<evidence type="ECO:0000256" key="1">
    <source>
        <dbReference type="SAM" id="Phobius"/>
    </source>
</evidence>
<dbReference type="AlphaFoldDB" id="C9RCB0"/>
<dbReference type="EMBL" id="CP001785">
    <property type="protein sequence ID" value="ACX51887.1"/>
    <property type="molecule type" value="Genomic_DNA"/>
</dbReference>
<feature type="transmembrane region" description="Helical" evidence="1">
    <location>
        <begin position="53"/>
        <end position="71"/>
    </location>
</feature>